<dbReference type="InterPro" id="IPR015421">
    <property type="entry name" value="PyrdxlP-dep_Trfase_major"/>
</dbReference>
<dbReference type="InterPro" id="IPR015422">
    <property type="entry name" value="PyrdxlP-dep_Trfase_small"/>
</dbReference>
<dbReference type="PANTHER" id="PTHR43586:SF8">
    <property type="entry name" value="CYSTEINE DESULFURASE 1, CHLOROPLASTIC"/>
    <property type="match status" value="1"/>
</dbReference>
<dbReference type="Gene3D" id="3.40.640.10">
    <property type="entry name" value="Type I PLP-dependent aspartate aminotransferase-like (Major domain)"/>
    <property type="match status" value="1"/>
</dbReference>
<feature type="domain" description="Aminotransferase class V" evidence="2">
    <location>
        <begin position="37"/>
        <end position="443"/>
    </location>
</feature>
<dbReference type="InterPro" id="IPR000192">
    <property type="entry name" value="Aminotrans_V_dom"/>
</dbReference>
<evidence type="ECO:0000256" key="1">
    <source>
        <dbReference type="ARBA" id="ARBA00022898"/>
    </source>
</evidence>
<evidence type="ECO:0000259" key="2">
    <source>
        <dbReference type="Pfam" id="PF00266"/>
    </source>
</evidence>
<dbReference type="Gene3D" id="3.90.1150.10">
    <property type="entry name" value="Aspartate Aminotransferase, domain 1"/>
    <property type="match status" value="1"/>
</dbReference>
<proteinExistence type="predicted"/>
<dbReference type="InterPro" id="IPR015424">
    <property type="entry name" value="PyrdxlP-dep_Trfase"/>
</dbReference>
<gene>
    <name evidence="3" type="ORF">METZ01_LOCUS163547</name>
</gene>
<organism evidence="3">
    <name type="scientific">marine metagenome</name>
    <dbReference type="NCBI Taxonomy" id="408172"/>
    <lineage>
        <taxon>unclassified sequences</taxon>
        <taxon>metagenomes</taxon>
        <taxon>ecological metagenomes</taxon>
    </lineage>
</organism>
<dbReference type="EMBL" id="UINC01028891">
    <property type="protein sequence ID" value="SVB10693.1"/>
    <property type="molecule type" value="Genomic_DNA"/>
</dbReference>
<keyword evidence="1" id="KW-0663">Pyridoxal phosphate</keyword>
<dbReference type="PANTHER" id="PTHR43586">
    <property type="entry name" value="CYSTEINE DESULFURASE"/>
    <property type="match status" value="1"/>
</dbReference>
<protein>
    <recommendedName>
        <fullName evidence="2">Aminotransferase class V domain-containing protein</fullName>
    </recommendedName>
</protein>
<sequence>MANITKSENSLLTKIKNDFIGLDTVYTLADGRKTSRVYLDSTASTLMMGAAYDILEEFLDHYANSHSILHFSAKITTSQYDWAHQRVLSFLGADPEKYTCFFTGSGTTAGINRLARVFRDYRKDKDVVLISIMEHHSNDLPHRKHAGEVIHIPLDNHDSGKPGCLDMKELEENLKKYQDRVNYVSITGISNVTGIINPIYDIAELAHSYGAFILIDGAQTAAHMPVKMSGHHNPARNIDAFVFSGHKTYVPGSPGVVVCRKDILLSIEPEELGGGMVDDVFVDKYIIKENFPDREEAGTPNIPGAIALAAAIEVMDRIGMDIIYREEDELVNNAMERMGTIQDIIIYGETDISQCSRAGSISFNIKGMDHGLVASVLNDYFNIAVRNECFCAHPYVKELILDDLLEAVTDIPDDELESKYKLIAGMVRASFGIYNQLQDVDALINALTQIIPRKNEFKQLYHVDETGEYVHNTFQIEIENSFSVSESINSLLKI</sequence>
<accession>A0A382BBR9</accession>
<dbReference type="Pfam" id="PF00266">
    <property type="entry name" value="Aminotran_5"/>
    <property type="match status" value="1"/>
</dbReference>
<reference evidence="3" key="1">
    <citation type="submission" date="2018-05" db="EMBL/GenBank/DDBJ databases">
        <authorList>
            <person name="Lanie J.A."/>
            <person name="Ng W.-L."/>
            <person name="Kazmierczak K.M."/>
            <person name="Andrzejewski T.M."/>
            <person name="Davidsen T.M."/>
            <person name="Wayne K.J."/>
            <person name="Tettelin H."/>
            <person name="Glass J.I."/>
            <person name="Rusch D."/>
            <person name="Podicherti R."/>
            <person name="Tsui H.-C.T."/>
            <person name="Winkler M.E."/>
        </authorList>
    </citation>
    <scope>NUCLEOTIDE SEQUENCE</scope>
</reference>
<name>A0A382BBR9_9ZZZZ</name>
<dbReference type="SUPFAM" id="SSF53383">
    <property type="entry name" value="PLP-dependent transferases"/>
    <property type="match status" value="1"/>
</dbReference>
<evidence type="ECO:0000313" key="3">
    <source>
        <dbReference type="EMBL" id="SVB10693.1"/>
    </source>
</evidence>
<dbReference type="AlphaFoldDB" id="A0A382BBR9"/>